<evidence type="ECO:0000313" key="7">
    <source>
        <dbReference type="Proteomes" id="UP000295604"/>
    </source>
</evidence>
<dbReference type="Pfam" id="PF05978">
    <property type="entry name" value="UNC-93"/>
    <property type="match status" value="1"/>
</dbReference>
<sequence length="458" mass="49465">MALSRLSEIYRSCLFQIVIVGLVAFCEPGIWTALNNLGAGGNASPFLNNAANALTYGLMSVGCFIAGGVTNKITAKWTLFIGAAFYTPYAAGLYCNNRYGNEWFLLLGAALCGIGASLLWASEAAIAVGYPEAEKRGRYVGIWMGIRQMGPLVGGAISLALNIKTSHKGKVTYTTYLGLVAISSLGAPLALLLSQPQRVIRTDGTKIPYMKKTDLATEARAIWKQLRNKYMLLLIPVFLAGQFGTTYQGNYLTTYFTVRSRALASFLTAIVGAAANITTGAVLDIARFERATKSRAVYLAVLVSVTAAWTWNAVVETRLSSLAETPSLDLGDGPLFNSAFAVYMLFKFFYEVLQTYVYWLMAEIKGAQGDGDVARTTGILRSWESIGSTVAYAVGATRWPNRNQMILGFSLWAATIPFTLLAVFGNWNEGDDKVQGADESESDVGAENVAMQGKVVEV</sequence>
<comment type="subcellular location">
    <subcellularLocation>
        <location evidence="1">Membrane</location>
        <topology evidence="1">Multi-pass membrane protein</topology>
    </subcellularLocation>
</comment>
<feature type="transmembrane region" description="Helical" evidence="5">
    <location>
        <begin position="46"/>
        <end position="66"/>
    </location>
</feature>
<feature type="transmembrane region" description="Helical" evidence="5">
    <location>
        <begin position="262"/>
        <end position="285"/>
    </location>
</feature>
<dbReference type="AlphaFoldDB" id="A0A4R8TDX8"/>
<evidence type="ECO:0000256" key="3">
    <source>
        <dbReference type="ARBA" id="ARBA00022989"/>
    </source>
</evidence>
<name>A0A4R8TDX8_9PEZI</name>
<dbReference type="Proteomes" id="UP000295604">
    <property type="component" value="Unassembled WGS sequence"/>
</dbReference>
<dbReference type="SUPFAM" id="SSF103473">
    <property type="entry name" value="MFS general substrate transporter"/>
    <property type="match status" value="1"/>
</dbReference>
<proteinExistence type="predicted"/>
<keyword evidence="4 5" id="KW-0472">Membrane</keyword>
<feature type="transmembrane region" description="Helical" evidence="5">
    <location>
        <begin position="103"/>
        <end position="128"/>
    </location>
</feature>
<feature type="transmembrane region" description="Helical" evidence="5">
    <location>
        <begin position="230"/>
        <end position="250"/>
    </location>
</feature>
<keyword evidence="2 5" id="KW-0812">Transmembrane</keyword>
<keyword evidence="7" id="KW-1185">Reference proteome</keyword>
<dbReference type="PANTHER" id="PTHR23294:SF57">
    <property type="entry name" value="CINA C-TERMINAL DOMAIN-CONTAINING PROTEIN"/>
    <property type="match status" value="1"/>
</dbReference>
<feature type="transmembrane region" description="Helical" evidence="5">
    <location>
        <begin position="173"/>
        <end position="193"/>
    </location>
</feature>
<dbReference type="InterPro" id="IPR036259">
    <property type="entry name" value="MFS_trans_sf"/>
</dbReference>
<comment type="caution">
    <text evidence="6">The sequence shown here is derived from an EMBL/GenBank/DDBJ whole genome shotgun (WGS) entry which is preliminary data.</text>
</comment>
<reference evidence="6 7" key="1">
    <citation type="submission" date="2018-11" db="EMBL/GenBank/DDBJ databases">
        <title>Genome sequence and assembly of Colletotrichum sidae.</title>
        <authorList>
            <person name="Gan P."/>
            <person name="Shirasu K."/>
        </authorList>
    </citation>
    <scope>NUCLEOTIDE SEQUENCE [LARGE SCALE GENOMIC DNA]</scope>
    <source>
        <strain evidence="6 7">CBS 518.97</strain>
    </source>
</reference>
<dbReference type="Gene3D" id="1.20.1250.20">
    <property type="entry name" value="MFS general substrate transporter like domains"/>
    <property type="match status" value="1"/>
</dbReference>
<evidence type="ECO:0000256" key="2">
    <source>
        <dbReference type="ARBA" id="ARBA00022692"/>
    </source>
</evidence>
<dbReference type="InterPro" id="IPR010291">
    <property type="entry name" value="Ion_channel_UNC-93"/>
</dbReference>
<feature type="transmembrane region" description="Helical" evidence="5">
    <location>
        <begin position="140"/>
        <end position="161"/>
    </location>
</feature>
<keyword evidence="3 5" id="KW-1133">Transmembrane helix</keyword>
<evidence type="ECO:0000256" key="1">
    <source>
        <dbReference type="ARBA" id="ARBA00004141"/>
    </source>
</evidence>
<dbReference type="GO" id="GO:0016020">
    <property type="term" value="C:membrane"/>
    <property type="evidence" value="ECO:0007669"/>
    <property type="project" value="UniProtKB-SubCell"/>
</dbReference>
<dbReference type="InterPro" id="IPR051617">
    <property type="entry name" value="UNC-93-like_regulator"/>
</dbReference>
<feature type="transmembrane region" description="Helical" evidence="5">
    <location>
        <begin position="297"/>
        <end position="315"/>
    </location>
</feature>
<accession>A0A4R8TDX8</accession>
<feature type="transmembrane region" description="Helical" evidence="5">
    <location>
        <begin position="73"/>
        <end position="91"/>
    </location>
</feature>
<feature type="transmembrane region" description="Helical" evidence="5">
    <location>
        <begin position="335"/>
        <end position="353"/>
    </location>
</feature>
<dbReference type="PANTHER" id="PTHR23294">
    <property type="entry name" value="ET TRANSLATION PRODUCT-RELATED"/>
    <property type="match status" value="1"/>
</dbReference>
<gene>
    <name evidence="6" type="ORF">C8034_v002702</name>
</gene>
<evidence type="ECO:0000256" key="4">
    <source>
        <dbReference type="ARBA" id="ARBA00023136"/>
    </source>
</evidence>
<evidence type="ECO:0000313" key="6">
    <source>
        <dbReference type="EMBL" id="TEA15295.1"/>
    </source>
</evidence>
<dbReference type="EMBL" id="QAPF01000136">
    <property type="protein sequence ID" value="TEA15295.1"/>
    <property type="molecule type" value="Genomic_DNA"/>
</dbReference>
<organism evidence="6 7">
    <name type="scientific">Colletotrichum sidae</name>
    <dbReference type="NCBI Taxonomy" id="1347389"/>
    <lineage>
        <taxon>Eukaryota</taxon>
        <taxon>Fungi</taxon>
        <taxon>Dikarya</taxon>
        <taxon>Ascomycota</taxon>
        <taxon>Pezizomycotina</taxon>
        <taxon>Sordariomycetes</taxon>
        <taxon>Hypocreomycetidae</taxon>
        <taxon>Glomerellales</taxon>
        <taxon>Glomerellaceae</taxon>
        <taxon>Colletotrichum</taxon>
        <taxon>Colletotrichum orbiculare species complex</taxon>
    </lineage>
</organism>
<protein>
    <submittedName>
        <fullName evidence="6">UNC93-like protein 2</fullName>
    </submittedName>
</protein>
<feature type="transmembrane region" description="Helical" evidence="5">
    <location>
        <begin position="406"/>
        <end position="427"/>
    </location>
</feature>
<evidence type="ECO:0000256" key="5">
    <source>
        <dbReference type="SAM" id="Phobius"/>
    </source>
</evidence>
<feature type="transmembrane region" description="Helical" evidence="5">
    <location>
        <begin position="12"/>
        <end position="34"/>
    </location>
</feature>